<comment type="caution">
    <text evidence="2">The sequence shown here is derived from an EMBL/GenBank/DDBJ whole genome shotgun (WGS) entry which is preliminary data.</text>
</comment>
<keyword evidence="1" id="KW-0812">Transmembrane</keyword>
<keyword evidence="1" id="KW-0472">Membrane</keyword>
<evidence type="ECO:0000256" key="1">
    <source>
        <dbReference type="SAM" id="Phobius"/>
    </source>
</evidence>
<name>A0A149VWN5_9PROT</name>
<organism evidence="2 3">
    <name type="scientific">Ferrovum myxofaciens</name>
    <dbReference type="NCBI Taxonomy" id="416213"/>
    <lineage>
        <taxon>Bacteria</taxon>
        <taxon>Pseudomonadati</taxon>
        <taxon>Pseudomonadota</taxon>
        <taxon>Betaproteobacteria</taxon>
        <taxon>Ferrovales</taxon>
        <taxon>Ferrovaceae</taxon>
        <taxon>Ferrovum</taxon>
    </lineage>
</organism>
<accession>A0A149VWN5</accession>
<reference evidence="2 3" key="1">
    <citation type="submission" date="2016-01" db="EMBL/GenBank/DDBJ databases">
        <title>Genome sequence of the acidophilic iron oxidising Ferrovum strain Z-31.</title>
        <authorList>
            <person name="Poehlein A."/>
            <person name="Ullrich S.R."/>
            <person name="Schloemann M."/>
            <person name="Muehling M."/>
            <person name="Daniel R."/>
        </authorList>
    </citation>
    <scope>NUCLEOTIDE SEQUENCE [LARGE SCALE GENOMIC DNA]</scope>
    <source>
        <strain evidence="2 3">Z-31</strain>
    </source>
</reference>
<dbReference type="Proteomes" id="UP000075653">
    <property type="component" value="Unassembled WGS sequence"/>
</dbReference>
<dbReference type="AlphaFoldDB" id="A0A149VWN5"/>
<proteinExistence type="predicted"/>
<keyword evidence="3" id="KW-1185">Reference proteome</keyword>
<dbReference type="RefSeq" id="WP_156472675.1">
    <property type="nucleotide sequence ID" value="NZ_CP149476.1"/>
</dbReference>
<dbReference type="EMBL" id="LRRD01000045">
    <property type="protein sequence ID" value="KXW57637.1"/>
    <property type="molecule type" value="Genomic_DNA"/>
</dbReference>
<sequence>MTLWIGIGVAIFLVLYVLVMRLFFHESRILEKHINYKKIRHWEDKESEGHGDL</sequence>
<dbReference type="PATRIC" id="fig|1789004.3.peg.1865"/>
<gene>
    <name evidence="2" type="ORF">FEMY_18250</name>
</gene>
<evidence type="ECO:0000313" key="3">
    <source>
        <dbReference type="Proteomes" id="UP000075653"/>
    </source>
</evidence>
<keyword evidence="1" id="KW-1133">Transmembrane helix</keyword>
<evidence type="ECO:0000313" key="2">
    <source>
        <dbReference type="EMBL" id="KXW57637.1"/>
    </source>
</evidence>
<feature type="transmembrane region" description="Helical" evidence="1">
    <location>
        <begin position="6"/>
        <end position="24"/>
    </location>
</feature>
<protein>
    <submittedName>
        <fullName evidence="2">Uncharacterized protein</fullName>
    </submittedName>
</protein>